<dbReference type="GO" id="GO:0004930">
    <property type="term" value="F:G protein-coupled receptor activity"/>
    <property type="evidence" value="ECO:0007669"/>
    <property type="project" value="UniProtKB-KW"/>
</dbReference>
<name>A0A1S3HUJ8_LINAN</name>
<reference evidence="11" key="1">
    <citation type="submission" date="2025-08" db="UniProtKB">
        <authorList>
            <consortium name="RefSeq"/>
        </authorList>
    </citation>
    <scope>IDENTIFICATION</scope>
    <source>
        <tissue evidence="11">Gonads</tissue>
    </source>
</reference>
<dbReference type="InterPro" id="IPR000276">
    <property type="entry name" value="GPCR_Rhodpsn"/>
</dbReference>
<proteinExistence type="predicted"/>
<evidence type="ECO:0000256" key="2">
    <source>
        <dbReference type="ARBA" id="ARBA00022692"/>
    </source>
</evidence>
<dbReference type="PROSITE" id="PS50262">
    <property type="entry name" value="G_PROTEIN_RECEP_F1_2"/>
    <property type="match status" value="1"/>
</dbReference>
<keyword evidence="4" id="KW-0297">G-protein coupled receptor</keyword>
<keyword evidence="5 8" id="KW-0472">Membrane</keyword>
<sequence length="439" mass="49996">MFLSRRHSYTVVQPAVHLGVDMDSPMYLLVRMLCLDATTPACGQNVQSQVLLMAGELNITAGNMTDDDYMDLMDLYPQYKAQIYIQKIIYPLLLVIGTIGNCLAFLIMRKFSKRVTSTCLYLTVLAVVDTIELYVRCGNEWLRTVAKIDLSSTLLISSAAVCKVYTFILNFVSHLAQWYIVALATECFISMWNSKKAHWMCTYERAVAVTLLLTVILVFVNGHFFWTYVLIKPSQTSEEYTCSFNDNAKDFKEIYRYLEFVGAECVPLGIVLVLTIFMIIRLVQKKEFTQPERTKFYIDPTCYMQCLKIFFSTCVLFIVCSVMSLVFEVYRYLSGENQDPEIVDIDSVLNEGLANEIVKVIPGFVLRSCKFFIYVSCSACFRRELRWLFSKGCRCGRRRGSMEVGCHQRKPLINSASKDSSAISGVSTDTEVKILETAA</sequence>
<dbReference type="AlphaFoldDB" id="A0A1S3HUJ8"/>
<feature type="transmembrane region" description="Helical" evidence="8">
    <location>
        <begin position="303"/>
        <end position="327"/>
    </location>
</feature>
<dbReference type="PANTHER" id="PTHR24243:SF230">
    <property type="entry name" value="G-PROTEIN COUPLED RECEPTORS FAMILY 1 PROFILE DOMAIN-CONTAINING PROTEIN"/>
    <property type="match status" value="1"/>
</dbReference>
<feature type="domain" description="G-protein coupled receptors family 1 profile" evidence="9">
    <location>
        <begin position="100"/>
        <end position="320"/>
    </location>
</feature>
<evidence type="ECO:0000256" key="4">
    <source>
        <dbReference type="ARBA" id="ARBA00023040"/>
    </source>
</evidence>
<dbReference type="Gene3D" id="1.20.1070.10">
    <property type="entry name" value="Rhodopsin 7-helix transmembrane proteins"/>
    <property type="match status" value="1"/>
</dbReference>
<keyword evidence="3 8" id="KW-1133">Transmembrane helix</keyword>
<evidence type="ECO:0000256" key="8">
    <source>
        <dbReference type="SAM" id="Phobius"/>
    </source>
</evidence>
<feature type="transmembrane region" description="Helical" evidence="8">
    <location>
        <begin position="260"/>
        <end position="283"/>
    </location>
</feature>
<dbReference type="GO" id="GO:0005886">
    <property type="term" value="C:plasma membrane"/>
    <property type="evidence" value="ECO:0007669"/>
    <property type="project" value="TreeGrafter"/>
</dbReference>
<dbReference type="InterPro" id="IPR017452">
    <property type="entry name" value="GPCR_Rhodpsn_7TM"/>
</dbReference>
<dbReference type="Proteomes" id="UP000085678">
    <property type="component" value="Unplaced"/>
</dbReference>
<protein>
    <submittedName>
        <fullName evidence="11">Uncharacterized protein LOC106158336 isoform X1</fullName>
    </submittedName>
</protein>
<dbReference type="RefSeq" id="XP_013389717.1">
    <property type="nucleotide sequence ID" value="XM_013534263.1"/>
</dbReference>
<dbReference type="KEGG" id="lak:106158336"/>
<evidence type="ECO:0000259" key="9">
    <source>
        <dbReference type="PROSITE" id="PS50262"/>
    </source>
</evidence>
<keyword evidence="7" id="KW-0807">Transducer</keyword>
<keyword evidence="10" id="KW-1185">Reference proteome</keyword>
<evidence type="ECO:0000256" key="6">
    <source>
        <dbReference type="ARBA" id="ARBA00023170"/>
    </source>
</evidence>
<evidence type="ECO:0000313" key="11">
    <source>
        <dbReference type="RefSeq" id="XP_013389717.1"/>
    </source>
</evidence>
<keyword evidence="6" id="KW-0675">Receptor</keyword>
<gene>
    <name evidence="11" type="primary">LOC106158336</name>
</gene>
<dbReference type="Pfam" id="PF00001">
    <property type="entry name" value="7tm_1"/>
    <property type="match status" value="1"/>
</dbReference>
<dbReference type="SUPFAM" id="SSF81321">
    <property type="entry name" value="Family A G protein-coupled receptor-like"/>
    <property type="match status" value="1"/>
</dbReference>
<evidence type="ECO:0000313" key="10">
    <source>
        <dbReference type="Proteomes" id="UP000085678"/>
    </source>
</evidence>
<feature type="transmembrane region" description="Helical" evidence="8">
    <location>
        <begin position="88"/>
        <end position="108"/>
    </location>
</feature>
<keyword evidence="2 8" id="KW-0812">Transmembrane</keyword>
<feature type="transmembrane region" description="Helical" evidence="8">
    <location>
        <begin position="206"/>
        <end position="231"/>
    </location>
</feature>
<evidence type="ECO:0000256" key="3">
    <source>
        <dbReference type="ARBA" id="ARBA00022989"/>
    </source>
</evidence>
<dbReference type="GeneID" id="106158336"/>
<evidence type="ECO:0000256" key="1">
    <source>
        <dbReference type="ARBA" id="ARBA00004141"/>
    </source>
</evidence>
<evidence type="ECO:0000256" key="5">
    <source>
        <dbReference type="ARBA" id="ARBA00023136"/>
    </source>
</evidence>
<dbReference type="PANTHER" id="PTHR24243">
    <property type="entry name" value="G-PROTEIN COUPLED RECEPTOR"/>
    <property type="match status" value="1"/>
</dbReference>
<dbReference type="InParanoid" id="A0A1S3HUJ8"/>
<accession>A0A1S3HUJ8</accession>
<organism evidence="10 11">
    <name type="scientific">Lingula anatina</name>
    <name type="common">Brachiopod</name>
    <name type="synonym">Lingula unguis</name>
    <dbReference type="NCBI Taxonomy" id="7574"/>
    <lineage>
        <taxon>Eukaryota</taxon>
        <taxon>Metazoa</taxon>
        <taxon>Spiralia</taxon>
        <taxon>Lophotrochozoa</taxon>
        <taxon>Brachiopoda</taxon>
        <taxon>Linguliformea</taxon>
        <taxon>Lingulata</taxon>
        <taxon>Lingulida</taxon>
        <taxon>Linguloidea</taxon>
        <taxon>Lingulidae</taxon>
        <taxon>Lingula</taxon>
    </lineage>
</organism>
<feature type="transmembrane region" description="Helical" evidence="8">
    <location>
        <begin position="175"/>
        <end position="194"/>
    </location>
</feature>
<comment type="subcellular location">
    <subcellularLocation>
        <location evidence="1">Membrane</location>
        <topology evidence="1">Multi-pass membrane protein</topology>
    </subcellularLocation>
</comment>
<evidence type="ECO:0000256" key="7">
    <source>
        <dbReference type="ARBA" id="ARBA00023224"/>
    </source>
</evidence>
<dbReference type="OrthoDB" id="9990906at2759"/>